<evidence type="ECO:0000259" key="1">
    <source>
        <dbReference type="Pfam" id="PF03372"/>
    </source>
</evidence>
<accession>A0A3G5A3K1</accession>
<dbReference type="Gene3D" id="3.60.10.10">
    <property type="entry name" value="Endonuclease/exonuclease/phosphatase"/>
    <property type="match status" value="1"/>
</dbReference>
<dbReference type="GO" id="GO:0003824">
    <property type="term" value="F:catalytic activity"/>
    <property type="evidence" value="ECO:0007669"/>
    <property type="project" value="InterPro"/>
</dbReference>
<protein>
    <submittedName>
        <fullName evidence="2">Exodeoxyribonuclease III</fullName>
    </submittedName>
</protein>
<dbReference type="EMBL" id="MK072303">
    <property type="protein sequence ID" value="AYV81782.1"/>
    <property type="molecule type" value="Genomic_DNA"/>
</dbReference>
<dbReference type="InterPro" id="IPR005135">
    <property type="entry name" value="Endo/exonuclease/phosphatase"/>
</dbReference>
<dbReference type="SUPFAM" id="SSF56219">
    <property type="entry name" value="DNase I-like"/>
    <property type="match status" value="1"/>
</dbReference>
<sequence>MYLKKYAKYKRKYEQLLMKGGASVVELKDAYLKYVETHMGDNRLIEPKVEDEQFRLATYNVHYFTDVWERAATYDQILNDIEAINADIIILEEVIIGGNVKINDTLHVDVSKIYDDLSKIGYPKTVICNSVPSWYNAMYGNLLAVNNSLIKKCGEDLICKKYDETIYTFPKSTEVTTVSGTVQGTTETRCYVYMKVPYRSSKLHIYGTHSDVASEDTRLKQIAYIVDQIKRNHTEKNDISFILGDLNTIDRNQYATNPEILNNLFLKNSGKITKFLKEQGFFDLFEPNPPEMSTWNNTRVDFIFCNKHLTNYTKNVYYTKASDHLPIFITLKSDDFA</sequence>
<evidence type="ECO:0000313" key="2">
    <source>
        <dbReference type="EMBL" id="AYV81782.1"/>
    </source>
</evidence>
<reference evidence="2" key="1">
    <citation type="submission" date="2018-10" db="EMBL/GenBank/DDBJ databases">
        <title>Hidden diversity of soil giant viruses.</title>
        <authorList>
            <person name="Schulz F."/>
            <person name="Alteio L."/>
            <person name="Goudeau D."/>
            <person name="Ryan E.M."/>
            <person name="Malmstrom R.R."/>
            <person name="Blanchard J."/>
            <person name="Woyke T."/>
        </authorList>
    </citation>
    <scope>NUCLEOTIDE SEQUENCE</scope>
    <source>
        <strain evidence="2">HAV1</strain>
    </source>
</reference>
<organism evidence="2">
    <name type="scientific">Harvfovirus sp</name>
    <dbReference type="NCBI Taxonomy" id="2487768"/>
    <lineage>
        <taxon>Viruses</taxon>
        <taxon>Varidnaviria</taxon>
        <taxon>Bamfordvirae</taxon>
        <taxon>Nucleocytoviricota</taxon>
        <taxon>Megaviricetes</taxon>
        <taxon>Imitervirales</taxon>
        <taxon>Mimiviridae</taxon>
        <taxon>Klosneuvirinae</taxon>
    </lineage>
</organism>
<dbReference type="Pfam" id="PF03372">
    <property type="entry name" value="Exo_endo_phos"/>
    <property type="match status" value="1"/>
</dbReference>
<name>A0A3G5A3K1_9VIRU</name>
<gene>
    <name evidence="2" type="ORF">Harvfovirus61_5</name>
</gene>
<feature type="domain" description="Endonuclease/exonuclease/phosphatase" evidence="1">
    <location>
        <begin position="57"/>
        <end position="324"/>
    </location>
</feature>
<proteinExistence type="predicted"/>
<dbReference type="InterPro" id="IPR036691">
    <property type="entry name" value="Endo/exonu/phosph_ase_sf"/>
</dbReference>